<organism evidence="2 3">
    <name type="scientific">Schizopora paradoxa</name>
    <dbReference type="NCBI Taxonomy" id="27342"/>
    <lineage>
        <taxon>Eukaryota</taxon>
        <taxon>Fungi</taxon>
        <taxon>Dikarya</taxon>
        <taxon>Basidiomycota</taxon>
        <taxon>Agaricomycotina</taxon>
        <taxon>Agaricomycetes</taxon>
        <taxon>Hymenochaetales</taxon>
        <taxon>Schizoporaceae</taxon>
        <taxon>Schizopora</taxon>
    </lineage>
</organism>
<dbReference type="EMBL" id="KQ085911">
    <property type="protein sequence ID" value="KLO16876.1"/>
    <property type="molecule type" value="Genomic_DNA"/>
</dbReference>
<keyword evidence="3" id="KW-1185">Reference proteome</keyword>
<dbReference type="Proteomes" id="UP000053477">
    <property type="component" value="Unassembled WGS sequence"/>
</dbReference>
<gene>
    <name evidence="2" type="ORF">SCHPADRAFT_197061</name>
</gene>
<dbReference type="InParanoid" id="A0A0H2SIF9"/>
<evidence type="ECO:0000313" key="3">
    <source>
        <dbReference type="Proteomes" id="UP000053477"/>
    </source>
</evidence>
<evidence type="ECO:0000256" key="1">
    <source>
        <dbReference type="SAM" id="MobiDB-lite"/>
    </source>
</evidence>
<feature type="region of interest" description="Disordered" evidence="1">
    <location>
        <begin position="102"/>
        <end position="123"/>
    </location>
</feature>
<accession>A0A0H2SIF9</accession>
<reference evidence="2 3" key="1">
    <citation type="submission" date="2015-04" db="EMBL/GenBank/DDBJ databases">
        <title>Complete genome sequence of Schizopora paradoxa KUC8140, a cosmopolitan wood degrader in East Asia.</title>
        <authorList>
            <consortium name="DOE Joint Genome Institute"/>
            <person name="Min B."/>
            <person name="Park H."/>
            <person name="Jang Y."/>
            <person name="Kim J.-J."/>
            <person name="Kim K.H."/>
            <person name="Pangilinan J."/>
            <person name="Lipzen A."/>
            <person name="Riley R."/>
            <person name="Grigoriev I.V."/>
            <person name="Spatafora J.W."/>
            <person name="Choi I.-G."/>
        </authorList>
    </citation>
    <scope>NUCLEOTIDE SEQUENCE [LARGE SCALE GENOMIC DNA]</scope>
    <source>
        <strain evidence="2 3">KUC8140</strain>
    </source>
</reference>
<sequence length="172" mass="19756">MTEIMGFHNGTGRWEAQVSWNLELVLCVVLRKGRNRHLDGTGQMFVWPRTALGGVVEFFLRQFPSTFSFHFISIKRTGCVNGRTVGLESCQNAWVRSRWGSPCARPSGGGDRREKRSKARRGGVGRRHLLSLTFVDRSRRSRRPRWVHLHVVVLAAFHNFGPRKGKIRSFLR</sequence>
<name>A0A0H2SIF9_9AGAM</name>
<protein>
    <submittedName>
        <fullName evidence="2">Uncharacterized protein</fullName>
    </submittedName>
</protein>
<proteinExistence type="predicted"/>
<evidence type="ECO:0000313" key="2">
    <source>
        <dbReference type="EMBL" id="KLO16876.1"/>
    </source>
</evidence>
<dbReference type="AlphaFoldDB" id="A0A0H2SIF9"/>